<evidence type="ECO:0000313" key="4">
    <source>
        <dbReference type="EMBL" id="CAG04551.1"/>
    </source>
</evidence>
<keyword evidence="1" id="KW-0812">Transmembrane</keyword>
<dbReference type="SUPFAM" id="SSF48726">
    <property type="entry name" value="Immunoglobulin"/>
    <property type="match status" value="1"/>
</dbReference>
<reference evidence="4" key="1">
    <citation type="journal article" date="2004" name="Nature">
        <title>Genome duplication in the teleost fish Tetraodon nigroviridis reveals the early vertebrate proto-karyotype.</title>
        <authorList>
            <person name="Jaillon O."/>
            <person name="Aury J.-M."/>
            <person name="Brunet F."/>
            <person name="Petit J.-L."/>
            <person name="Stange-Thomann N."/>
            <person name="Mauceli E."/>
            <person name="Bouneau L."/>
            <person name="Fischer C."/>
            <person name="Ozouf-Costaz C."/>
            <person name="Bernot A."/>
            <person name="Nicaud S."/>
            <person name="Jaffe D."/>
            <person name="Fisher S."/>
            <person name="Lutfalla G."/>
            <person name="Dossat C."/>
            <person name="Segurens B."/>
            <person name="Dasilva C."/>
            <person name="Salanoubat M."/>
            <person name="Levy M."/>
            <person name="Boudet N."/>
            <person name="Castellano S."/>
            <person name="Anthouard V."/>
            <person name="Jubin C."/>
            <person name="Castelli V."/>
            <person name="Katinka M."/>
            <person name="Vacherie B."/>
            <person name="Biemont C."/>
            <person name="Skalli Z."/>
            <person name="Cattolico L."/>
            <person name="Poulain J."/>
            <person name="De Berardinis V."/>
            <person name="Cruaud C."/>
            <person name="Duprat S."/>
            <person name="Brottier P."/>
            <person name="Coutanceau J.-P."/>
            <person name="Gouzy J."/>
            <person name="Parra G."/>
            <person name="Lardier G."/>
            <person name="Chapple C."/>
            <person name="McKernan K.J."/>
            <person name="McEwan P."/>
            <person name="Bosak S."/>
            <person name="Kellis M."/>
            <person name="Volff J.-N."/>
            <person name="Guigo R."/>
            <person name="Zody M.C."/>
            <person name="Mesirov J."/>
            <person name="Lindblad-Toh K."/>
            <person name="Birren B."/>
            <person name="Nusbaum C."/>
            <person name="Kahn D."/>
            <person name="Robinson-Rechavi M."/>
            <person name="Laudet V."/>
            <person name="Schachter V."/>
            <person name="Quetier F."/>
            <person name="Saurin W."/>
            <person name="Scarpelli C."/>
            <person name="Wincker P."/>
            <person name="Lander E.S."/>
            <person name="Weissenbach J."/>
            <person name="Roest Crollius H."/>
        </authorList>
    </citation>
    <scope>NUCLEOTIDE SEQUENCE [LARGE SCALE GENOMIC DNA]</scope>
</reference>
<keyword evidence="1" id="KW-0472">Membrane</keyword>
<proteinExistence type="predicted"/>
<feature type="chain" id="PRO_5005695559" evidence="2">
    <location>
        <begin position="21"/>
        <end position="223"/>
    </location>
</feature>
<dbReference type="InterPro" id="IPR007110">
    <property type="entry name" value="Ig-like_dom"/>
</dbReference>
<feature type="transmembrane region" description="Helical" evidence="1">
    <location>
        <begin position="149"/>
        <end position="173"/>
    </location>
</feature>
<dbReference type="InterPro" id="IPR013783">
    <property type="entry name" value="Ig-like_fold"/>
</dbReference>
<feature type="domain" description="Ig-like" evidence="3">
    <location>
        <begin position="3"/>
        <end position="129"/>
    </location>
</feature>
<feature type="signal peptide" evidence="2">
    <location>
        <begin position="1"/>
        <end position="20"/>
    </location>
</feature>
<dbReference type="OrthoDB" id="9422899at2759"/>
<evidence type="ECO:0000256" key="2">
    <source>
        <dbReference type="SAM" id="SignalP"/>
    </source>
</evidence>
<dbReference type="KEGG" id="tng:GSTEN00024308G001"/>
<keyword evidence="2" id="KW-0732">Signal</keyword>
<protein>
    <submittedName>
        <fullName evidence="4">(spotted green pufferfish) hypothetical protein</fullName>
    </submittedName>
</protein>
<dbReference type="PANTHER" id="PTHR15193">
    <property type="entry name" value="CD83 ANTIGEN"/>
    <property type="match status" value="1"/>
</dbReference>
<dbReference type="PROSITE" id="PS50835">
    <property type="entry name" value="IG_LIKE"/>
    <property type="match status" value="1"/>
</dbReference>
<sequence length="223" mass="24645">MSPRLLTLLLVHSLVDGRSAVREVSSTRGQDGVLACGAEADPGVRYWAVRWYKLRREPSPGLRGLLTKELPSGQTHWYNNTDLRTPLILLDGSHSISLRNLTCADGGWYACHLSAPVGEQNREGEVLLTLTDCPESDGQTHWYRNTSDAFWAALPVLALVFAFLAFGISYLSLKNSIRGRSRSKRRSLEAPLQPLGARDLMLIYRLGPNPKPSTSVCEDAAQD</sequence>
<evidence type="ECO:0000256" key="1">
    <source>
        <dbReference type="SAM" id="Phobius"/>
    </source>
</evidence>
<accession>Q4S481</accession>
<dbReference type="Gene3D" id="2.60.40.10">
    <property type="entry name" value="Immunoglobulins"/>
    <property type="match status" value="1"/>
</dbReference>
<dbReference type="PANTHER" id="PTHR15193:SF1">
    <property type="entry name" value="CD83 ANTIGEN"/>
    <property type="match status" value="1"/>
</dbReference>
<dbReference type="EMBL" id="CAAE01014743">
    <property type="protein sequence ID" value="CAG04551.1"/>
    <property type="molecule type" value="Genomic_DNA"/>
</dbReference>
<comment type="caution">
    <text evidence="4">The sequence shown here is derived from an EMBL/GenBank/DDBJ whole genome shotgun (WGS) entry which is preliminary data.</text>
</comment>
<dbReference type="InterPro" id="IPR036179">
    <property type="entry name" value="Ig-like_dom_sf"/>
</dbReference>
<reference evidence="4" key="2">
    <citation type="submission" date="2004-02" db="EMBL/GenBank/DDBJ databases">
        <authorList>
            <consortium name="Genoscope"/>
            <consortium name="Whitehead Institute Centre for Genome Research"/>
        </authorList>
    </citation>
    <scope>NUCLEOTIDE SEQUENCE</scope>
</reference>
<evidence type="ECO:0000259" key="3">
    <source>
        <dbReference type="PROSITE" id="PS50835"/>
    </source>
</evidence>
<name>Q4S481_TETNG</name>
<dbReference type="AlphaFoldDB" id="Q4S481"/>
<keyword evidence="1" id="KW-1133">Transmembrane helix</keyword>
<organism evidence="4">
    <name type="scientific">Tetraodon nigroviridis</name>
    <name type="common">Spotted green pufferfish</name>
    <name type="synonym">Chelonodon nigroviridis</name>
    <dbReference type="NCBI Taxonomy" id="99883"/>
    <lineage>
        <taxon>Eukaryota</taxon>
        <taxon>Metazoa</taxon>
        <taxon>Chordata</taxon>
        <taxon>Craniata</taxon>
        <taxon>Vertebrata</taxon>
        <taxon>Euteleostomi</taxon>
        <taxon>Actinopterygii</taxon>
        <taxon>Neopterygii</taxon>
        <taxon>Teleostei</taxon>
        <taxon>Neoteleostei</taxon>
        <taxon>Acanthomorphata</taxon>
        <taxon>Eupercaria</taxon>
        <taxon>Tetraodontiformes</taxon>
        <taxon>Tetradontoidea</taxon>
        <taxon>Tetraodontidae</taxon>
        <taxon>Tetraodon</taxon>
    </lineage>
</organism>
<gene>
    <name evidence="4" type="ORF">GSTENG00024308001</name>
</gene>